<dbReference type="Proteomes" id="UP000006906">
    <property type="component" value="Chromosome 3"/>
</dbReference>
<feature type="compositionally biased region" description="Low complexity" evidence="2">
    <location>
        <begin position="868"/>
        <end position="878"/>
    </location>
</feature>
<keyword evidence="4" id="KW-1185">Reference proteome</keyword>
<dbReference type="GO" id="GO:0006338">
    <property type="term" value="P:chromatin remodeling"/>
    <property type="evidence" value="ECO:0000318"/>
    <property type="project" value="GO_Central"/>
</dbReference>
<feature type="compositionally biased region" description="Gly residues" evidence="2">
    <location>
        <begin position="342"/>
        <end position="351"/>
    </location>
</feature>
<dbReference type="GO" id="GO:0009435">
    <property type="term" value="P:NAD+ biosynthetic process"/>
    <property type="evidence" value="ECO:0007669"/>
    <property type="project" value="UniProtKB-UniPathway"/>
</dbReference>
<feature type="compositionally biased region" description="Low complexity" evidence="2">
    <location>
        <begin position="890"/>
        <end position="901"/>
    </location>
</feature>
<sequence>MSRAPDTIPAAAGATVAAAPVASAPAPAGPEGVEAAEAEAAAIRPHAGDGSSQHTAGAHSRGTPPAIPRPPADATTAAATTAIGTSSEPHEGAEHRQAGDATAPTATATDPAPTTTTTTTTGVAPPPPADDLVDVPRLHRRLAVYAAAYGLPAAAAAQLAALLATPLAARLLAAPPAALHAQHLVTDAYKPRMHVMYDRFMTGVTADFALVVRRAPPAADPAALPAAQPGLWRRFTAAAAALSRRHIGSAAVSGASTVSEANAALAYEQRYGSGNGYIFGYGEEPYGPYEVEALRTQFGLELPATLLERCRAQGVAPVTWQRIGGGVRQPPPAAAAAAAAATGGGGGGGGMRLPAAQSPVNHPHHEHEQQEHGHRLRHRGFPPPEEQEQETEQRYDSGFGSRGGLDDGGSASESEDGDGRSGAGTESGEAAAAWPVRPGLSPRLQVAGSGAAAAAAAAAGEEADYTGRVAIASGPIVAASLVETTLMQLFQETAVQAQAAALTKQYSTSSGAGSAEEHDSESSTRSSSSSGTSSSSSASVAGGGGAAGSTEAYCFDRTERLANSLVRLALTVERINGLRHGLRIALFAGRRSSDLLYLVLQNLYAAAHLAGYVGTSSLFAAAAVCRHWAGMHVPERERWGGPGRLVGTHAHEMSMALQQLLAPYDDEAGRRAGLRRPLALSPLLAHLLFLAANGGGGPGGGGATALADTFTTAAFIAVARAAAVPPGFRRDVESEYGWSIPEHARCFDLFRVWRIDSGRYEEVAAQVVAAWEERCGELAAAGRPPLRPPQLMHSNLDSVEQIAQVVALPERIRPATLAFGTLADGFLPFLPAHTAHTAHTAAVPGSNTDSNSQVAVAAAADTLNATSPAPQQPQHHQPLPQPPTSPPPKQQQQQQPQQQRPTIRLASVVMKLVQARPPRPLPPLVPAEPTTPTGTDAAAASGVFSPKAPPPRLPPCAVKLGDGEVGLGSKAQVDPRLPAAAAQRALQAAAELAHTSSSRRLDEAAVSAVLSEAYDAVTRDGVLMAAAADD</sequence>
<feature type="compositionally biased region" description="Low complexity" evidence="2">
    <location>
        <begin position="523"/>
        <end position="540"/>
    </location>
</feature>
<dbReference type="OrthoDB" id="542538at2759"/>
<name>A0A2K3DZX2_CHLRE</name>
<feature type="region of interest" description="Disordered" evidence="2">
    <location>
        <begin position="45"/>
        <end position="133"/>
    </location>
</feature>
<proteinExistence type="predicted"/>
<dbReference type="GO" id="GO:0005634">
    <property type="term" value="C:nucleus"/>
    <property type="evidence" value="ECO:0000318"/>
    <property type="project" value="GO_Central"/>
</dbReference>
<reference evidence="3 4" key="1">
    <citation type="journal article" date="2007" name="Science">
        <title>The Chlamydomonas genome reveals the evolution of key animal and plant functions.</title>
        <authorList>
            <person name="Merchant S.S."/>
            <person name="Prochnik S.E."/>
            <person name="Vallon O."/>
            <person name="Harris E.H."/>
            <person name="Karpowicz S.J."/>
            <person name="Witman G.B."/>
            <person name="Terry A."/>
            <person name="Salamov A."/>
            <person name="Fritz-Laylin L.K."/>
            <person name="Marechal-Drouard L."/>
            <person name="Marshall W.F."/>
            <person name="Qu L.H."/>
            <person name="Nelson D.R."/>
            <person name="Sanderfoot A.A."/>
            <person name="Spalding M.H."/>
            <person name="Kapitonov V.V."/>
            <person name="Ren Q."/>
            <person name="Ferris P."/>
            <person name="Lindquist E."/>
            <person name="Shapiro H."/>
            <person name="Lucas S.M."/>
            <person name="Grimwood J."/>
            <person name="Schmutz J."/>
            <person name="Cardol P."/>
            <person name="Cerutti H."/>
            <person name="Chanfreau G."/>
            <person name="Chen C.L."/>
            <person name="Cognat V."/>
            <person name="Croft M.T."/>
            <person name="Dent R."/>
            <person name="Dutcher S."/>
            <person name="Fernandez E."/>
            <person name="Fukuzawa H."/>
            <person name="Gonzalez-Ballester D."/>
            <person name="Gonzalez-Halphen D."/>
            <person name="Hallmann A."/>
            <person name="Hanikenne M."/>
            <person name="Hippler M."/>
            <person name="Inwood W."/>
            <person name="Jabbari K."/>
            <person name="Kalanon M."/>
            <person name="Kuras R."/>
            <person name="Lefebvre P.A."/>
            <person name="Lemaire S.D."/>
            <person name="Lobanov A.V."/>
            <person name="Lohr M."/>
            <person name="Manuell A."/>
            <person name="Meier I."/>
            <person name="Mets L."/>
            <person name="Mittag M."/>
            <person name="Mittelmeier T."/>
            <person name="Moroney J.V."/>
            <person name="Moseley J."/>
            <person name="Napoli C."/>
            <person name="Nedelcu A.M."/>
            <person name="Niyogi K."/>
            <person name="Novoselov S.V."/>
            <person name="Paulsen I.T."/>
            <person name="Pazour G."/>
            <person name="Purton S."/>
            <person name="Ral J.P."/>
            <person name="Riano-Pachon D.M."/>
            <person name="Riekhof W."/>
            <person name="Rymarquis L."/>
            <person name="Schroda M."/>
            <person name="Stern D."/>
            <person name="Umen J."/>
            <person name="Willows R."/>
            <person name="Wilson N."/>
            <person name="Zimmer S.L."/>
            <person name="Allmer J."/>
            <person name="Balk J."/>
            <person name="Bisova K."/>
            <person name="Chen C.J."/>
            <person name="Elias M."/>
            <person name="Gendler K."/>
            <person name="Hauser C."/>
            <person name="Lamb M.R."/>
            <person name="Ledford H."/>
            <person name="Long J.C."/>
            <person name="Minagawa J."/>
            <person name="Page M.D."/>
            <person name="Pan J."/>
            <person name="Pootakham W."/>
            <person name="Roje S."/>
            <person name="Rose A."/>
            <person name="Stahlberg E."/>
            <person name="Terauchi A.M."/>
            <person name="Yang P."/>
            <person name="Ball S."/>
            <person name="Bowler C."/>
            <person name="Dieckmann C.L."/>
            <person name="Gladyshev V.N."/>
            <person name="Green P."/>
            <person name="Jorgensen R."/>
            <person name="Mayfield S."/>
            <person name="Mueller-Roeber B."/>
            <person name="Rajamani S."/>
            <person name="Sayre R.T."/>
            <person name="Brokstein P."/>
            <person name="Dubchak I."/>
            <person name="Goodstein D."/>
            <person name="Hornick L."/>
            <person name="Huang Y.W."/>
            <person name="Jhaveri J."/>
            <person name="Luo Y."/>
            <person name="Martinez D."/>
            <person name="Ngau W.C."/>
            <person name="Otillar B."/>
            <person name="Poliakov A."/>
            <person name="Porter A."/>
            <person name="Szajkowski L."/>
            <person name="Werner G."/>
            <person name="Zhou K."/>
            <person name="Grigoriev I.V."/>
            <person name="Rokhsar D.S."/>
            <person name="Grossman A.R."/>
        </authorList>
    </citation>
    <scope>NUCLEOTIDE SEQUENCE [LARGE SCALE GENOMIC DNA]</scope>
    <source>
        <strain evidence="4">CC-503</strain>
    </source>
</reference>
<dbReference type="KEGG" id="cre:CHLRE_03g212865v5"/>
<comment type="pathway">
    <text evidence="1">Cofactor biosynthesis; NAD(+) biosynthesis.</text>
</comment>
<dbReference type="PANTHER" id="PTHR15708">
    <property type="entry name" value="ACTIN BUNDLING/MISSING IN METASTASIS-RELATED"/>
    <property type="match status" value="1"/>
</dbReference>
<feature type="compositionally biased region" description="Low complexity" evidence="2">
    <location>
        <begin position="927"/>
        <end position="940"/>
    </location>
</feature>
<feature type="compositionally biased region" description="Low complexity" evidence="2">
    <location>
        <begin position="99"/>
        <end position="123"/>
    </location>
</feature>
<evidence type="ECO:0000256" key="2">
    <source>
        <dbReference type="SAM" id="MobiDB-lite"/>
    </source>
</evidence>
<dbReference type="InterPro" id="IPR036068">
    <property type="entry name" value="Nicotinate_pribotase-like_C"/>
</dbReference>
<dbReference type="Gene3D" id="3.20.140.10">
    <property type="entry name" value="nicotinate phosphoribosyltransferase"/>
    <property type="match status" value="1"/>
</dbReference>
<dbReference type="AlphaFoldDB" id="A0A2K3DZX2"/>
<gene>
    <name evidence="3" type="ORF">CHLRE_03g212865v5</name>
</gene>
<feature type="compositionally biased region" description="Low complexity" evidence="2">
    <location>
        <begin position="423"/>
        <end position="433"/>
    </location>
</feature>
<feature type="compositionally biased region" description="Basic and acidic residues" evidence="2">
    <location>
        <begin position="88"/>
        <end position="98"/>
    </location>
</feature>
<dbReference type="UniPathway" id="UPA00253"/>
<dbReference type="GO" id="GO:0003779">
    <property type="term" value="F:actin binding"/>
    <property type="evidence" value="ECO:0007669"/>
    <property type="project" value="InterPro"/>
</dbReference>
<feature type="compositionally biased region" description="Low complexity" evidence="2">
    <location>
        <begin position="72"/>
        <end position="82"/>
    </location>
</feature>
<protein>
    <submittedName>
        <fullName evidence="3">Uncharacterized protein</fullName>
    </submittedName>
</protein>
<dbReference type="InterPro" id="IPR030127">
    <property type="entry name" value="MTSS1/MTSS2"/>
</dbReference>
<dbReference type="GeneID" id="66053093"/>
<dbReference type="RefSeq" id="XP_042926721.1">
    <property type="nucleotide sequence ID" value="XM_043061592.1"/>
</dbReference>
<feature type="region of interest" description="Disordered" evidence="2">
    <location>
        <begin position="509"/>
        <end position="546"/>
    </location>
</feature>
<evidence type="ECO:0000313" key="4">
    <source>
        <dbReference type="Proteomes" id="UP000006906"/>
    </source>
</evidence>
<dbReference type="SUPFAM" id="SSF51690">
    <property type="entry name" value="Nicotinate/Quinolinate PRTase C-terminal domain-like"/>
    <property type="match status" value="1"/>
</dbReference>
<feature type="compositionally biased region" description="Pro residues" evidence="2">
    <location>
        <begin position="917"/>
        <end position="926"/>
    </location>
</feature>
<organism evidence="3 4">
    <name type="scientific">Chlamydomonas reinhardtii</name>
    <name type="common">Chlamydomonas smithii</name>
    <dbReference type="NCBI Taxonomy" id="3055"/>
    <lineage>
        <taxon>Eukaryota</taxon>
        <taxon>Viridiplantae</taxon>
        <taxon>Chlorophyta</taxon>
        <taxon>core chlorophytes</taxon>
        <taxon>Chlorophyceae</taxon>
        <taxon>CS clade</taxon>
        <taxon>Chlamydomonadales</taxon>
        <taxon>Chlamydomonadaceae</taxon>
        <taxon>Chlamydomonas</taxon>
    </lineage>
</organism>
<feature type="region of interest" description="Disordered" evidence="2">
    <location>
        <begin position="15"/>
        <end position="34"/>
    </location>
</feature>
<dbReference type="EMBL" id="CM008964">
    <property type="protein sequence ID" value="PNW86088.1"/>
    <property type="molecule type" value="Genomic_DNA"/>
</dbReference>
<dbReference type="GO" id="GO:0006355">
    <property type="term" value="P:regulation of DNA-templated transcription"/>
    <property type="evidence" value="ECO:0000318"/>
    <property type="project" value="GO_Central"/>
</dbReference>
<dbReference type="InParanoid" id="A0A2K3DZX2"/>
<feature type="region of interest" description="Disordered" evidence="2">
    <location>
        <begin position="865"/>
        <end position="901"/>
    </location>
</feature>
<feature type="compositionally biased region" description="Basic and acidic residues" evidence="2">
    <location>
        <begin position="363"/>
        <end position="373"/>
    </location>
</feature>
<feature type="compositionally biased region" description="Pro residues" evidence="2">
    <location>
        <begin position="879"/>
        <end position="889"/>
    </location>
</feature>
<accession>A0A2K3DZX2</accession>
<evidence type="ECO:0000313" key="3">
    <source>
        <dbReference type="EMBL" id="PNW86088.1"/>
    </source>
</evidence>
<dbReference type="GO" id="GO:0000785">
    <property type="term" value="C:chromatin"/>
    <property type="evidence" value="ECO:0000318"/>
    <property type="project" value="GO_Central"/>
</dbReference>
<evidence type="ECO:0000256" key="1">
    <source>
        <dbReference type="ARBA" id="ARBA00004790"/>
    </source>
</evidence>
<feature type="region of interest" description="Disordered" evidence="2">
    <location>
        <begin position="327"/>
        <end position="437"/>
    </location>
</feature>
<dbReference type="PANTHER" id="PTHR15708:SF4">
    <property type="entry name" value="FI21477P1-RELATED"/>
    <property type="match status" value="1"/>
</dbReference>
<feature type="region of interest" description="Disordered" evidence="2">
    <location>
        <begin position="915"/>
        <end position="950"/>
    </location>
</feature>
<dbReference type="Gramene" id="PNW86088">
    <property type="protein sequence ID" value="PNW86088"/>
    <property type="gene ID" value="CHLRE_03g212865v5"/>
</dbReference>